<dbReference type="PANTHER" id="PTHR16275">
    <property type="entry name" value="COILED-COIL DOMAIN-CONTAINING PROTEIN 40"/>
    <property type="match status" value="1"/>
</dbReference>
<evidence type="ECO:0000313" key="2">
    <source>
        <dbReference type="EnsemblMetazoa" id="XP_029346656.1"/>
    </source>
</evidence>
<reference evidence="2" key="2">
    <citation type="submission" date="2022-06" db="UniProtKB">
        <authorList>
            <consortium name="EnsemblMetazoa"/>
        </authorList>
    </citation>
    <scope>IDENTIFICATION</scope>
</reference>
<sequence length="413" mass="48786">MKSNMIESEFKELESLKKKCEVGDVITPQMQIDHVRSKINDVENETNVIKQYCIQNQNKNVQLLDEKNKQIIELNMLREYDTQNLKKSRKLDLEIVSLSKEVDQYKRKITNMRNEAVKYNEVFVKNKGKSSKLLNENEWIQSSALVELNENEKQCLEYIDLLKLLKNELNEIKKTYIEKQRESKSWDAKVQLLVEMKTELKNKQGIFGDIDVIQKEIHKMQITESRLKKILDKIMSDLEKCILKRETIYNKFATKNSSDKNGTKQKLLKILEDLRIMIRQIKTKCKKIDKDISHAQNYKIELECKLTHLRDKCINVEQNTNDVAKNIEDMNALKLKDFYKLNFKQNHIKFLEDVKREKYRLLIKCESKMNEAITAQRSKNSNLISVVEALKSDFPYLDLVLTRLLLTLKSIES</sequence>
<protein>
    <submittedName>
        <fullName evidence="2">Uncharacterized protein</fullName>
    </submittedName>
</protein>
<dbReference type="Proteomes" id="UP000007819">
    <property type="component" value="Chromosome A2"/>
</dbReference>
<dbReference type="OrthoDB" id="188741at2759"/>
<feature type="coiled-coil region" evidence="1">
    <location>
        <begin position="54"/>
        <end position="122"/>
    </location>
</feature>
<feature type="coiled-coil region" evidence="1">
    <location>
        <begin position="271"/>
        <end position="319"/>
    </location>
</feature>
<dbReference type="EnsemblMetazoa" id="XM_029490796.1">
    <property type="protein sequence ID" value="XP_029346656.1"/>
    <property type="gene ID" value="LOC107882731"/>
</dbReference>
<keyword evidence="3" id="KW-1185">Reference proteome</keyword>
<dbReference type="GO" id="GO:0035082">
    <property type="term" value="P:axoneme assembly"/>
    <property type="evidence" value="ECO:0007669"/>
    <property type="project" value="InterPro"/>
</dbReference>
<dbReference type="GO" id="GO:0005737">
    <property type="term" value="C:cytoplasm"/>
    <property type="evidence" value="ECO:0007669"/>
    <property type="project" value="TreeGrafter"/>
</dbReference>
<dbReference type="GeneID" id="107882731"/>
<dbReference type="PANTHER" id="PTHR16275:SF8">
    <property type="entry name" value="COILED-COIL DOMAIN-CONTAINING PROTEIN 40"/>
    <property type="match status" value="1"/>
</dbReference>
<feature type="coiled-coil region" evidence="1">
    <location>
        <begin position="148"/>
        <end position="182"/>
    </location>
</feature>
<dbReference type="InterPro" id="IPR037386">
    <property type="entry name" value="CCDC40"/>
</dbReference>
<evidence type="ECO:0000256" key="1">
    <source>
        <dbReference type="SAM" id="Coils"/>
    </source>
</evidence>
<dbReference type="AlphaFoldDB" id="A0A8R2NRT4"/>
<organism evidence="2 3">
    <name type="scientific">Acyrthosiphon pisum</name>
    <name type="common">Pea aphid</name>
    <dbReference type="NCBI Taxonomy" id="7029"/>
    <lineage>
        <taxon>Eukaryota</taxon>
        <taxon>Metazoa</taxon>
        <taxon>Ecdysozoa</taxon>
        <taxon>Arthropoda</taxon>
        <taxon>Hexapoda</taxon>
        <taxon>Insecta</taxon>
        <taxon>Pterygota</taxon>
        <taxon>Neoptera</taxon>
        <taxon>Paraneoptera</taxon>
        <taxon>Hemiptera</taxon>
        <taxon>Sternorrhyncha</taxon>
        <taxon>Aphidomorpha</taxon>
        <taxon>Aphidoidea</taxon>
        <taxon>Aphididae</taxon>
        <taxon>Macrosiphini</taxon>
        <taxon>Acyrthosiphon</taxon>
    </lineage>
</organism>
<evidence type="ECO:0000313" key="3">
    <source>
        <dbReference type="Proteomes" id="UP000007819"/>
    </source>
</evidence>
<name>A0A8R2NRT4_ACYPI</name>
<reference evidence="3" key="1">
    <citation type="submission" date="2010-06" db="EMBL/GenBank/DDBJ databases">
        <authorList>
            <person name="Jiang H."/>
            <person name="Abraham K."/>
            <person name="Ali S."/>
            <person name="Alsbrooks S.L."/>
            <person name="Anim B.N."/>
            <person name="Anosike U.S."/>
            <person name="Attaway T."/>
            <person name="Bandaranaike D.P."/>
            <person name="Battles P.K."/>
            <person name="Bell S.N."/>
            <person name="Bell A.V."/>
            <person name="Beltran B."/>
            <person name="Bickham C."/>
            <person name="Bustamante Y."/>
            <person name="Caleb T."/>
            <person name="Canada A."/>
            <person name="Cardenas V."/>
            <person name="Carter K."/>
            <person name="Chacko J."/>
            <person name="Chandrabose M.N."/>
            <person name="Chavez D."/>
            <person name="Chavez A."/>
            <person name="Chen L."/>
            <person name="Chu H.-S."/>
            <person name="Claassen K.J."/>
            <person name="Cockrell R."/>
            <person name="Collins M."/>
            <person name="Cooper J.A."/>
            <person name="Cree A."/>
            <person name="Curry S.M."/>
            <person name="Da Y."/>
            <person name="Dao M.D."/>
            <person name="Das B."/>
            <person name="Davila M.-L."/>
            <person name="Davy-Carroll L."/>
            <person name="Denson S."/>
            <person name="Dinh H."/>
            <person name="Ebong V.E."/>
            <person name="Edwards J.R."/>
            <person name="Egan A."/>
            <person name="El-Daye J."/>
            <person name="Escobedo L."/>
            <person name="Fernandez S."/>
            <person name="Fernando P.R."/>
            <person name="Flagg N."/>
            <person name="Forbes L.D."/>
            <person name="Fowler R.G."/>
            <person name="Fu Q."/>
            <person name="Gabisi R.A."/>
            <person name="Ganer J."/>
            <person name="Garbino Pronczuk A."/>
            <person name="Garcia R.M."/>
            <person name="Garner T."/>
            <person name="Garrett T.E."/>
            <person name="Gonzalez D.A."/>
            <person name="Hamid H."/>
            <person name="Hawkins E.S."/>
            <person name="Hirani K."/>
            <person name="Hogues M.E."/>
            <person name="Hollins B."/>
            <person name="Hsiao C.-H."/>
            <person name="Jabil R."/>
            <person name="James M.L."/>
            <person name="Jhangiani S.N."/>
            <person name="Johnson B."/>
            <person name="Johnson Q."/>
            <person name="Joshi V."/>
            <person name="Kalu J.B."/>
            <person name="Kam C."/>
            <person name="Kashfia A."/>
            <person name="Keebler J."/>
            <person name="Kisamo H."/>
            <person name="Kovar C.L."/>
            <person name="Lago L.A."/>
            <person name="Lai C.-Y."/>
            <person name="Laidlaw J."/>
            <person name="Lara F."/>
            <person name="Le T.-K."/>
            <person name="Lee S.L."/>
            <person name="Legall F.H."/>
            <person name="Lemon S.J."/>
            <person name="Lewis L.R."/>
            <person name="Li B."/>
            <person name="Liu Y."/>
            <person name="Liu Y.-S."/>
            <person name="Lopez J."/>
            <person name="Lozado R.J."/>
            <person name="Lu J."/>
            <person name="Madu R.C."/>
            <person name="Maheshwari M."/>
            <person name="Maheshwari R."/>
            <person name="Malloy K."/>
            <person name="Martinez E."/>
            <person name="Mathew T."/>
            <person name="Mercado I.C."/>
            <person name="Mercado C."/>
            <person name="Meyer B."/>
            <person name="Montgomery K."/>
            <person name="Morgan M.B."/>
            <person name="Munidasa M."/>
            <person name="Nazareth L.V."/>
            <person name="Nelson J."/>
            <person name="Ng B.M."/>
            <person name="Nguyen N.B."/>
            <person name="Nguyen P.Q."/>
            <person name="Nguyen T."/>
            <person name="Obregon M."/>
            <person name="Okwuonu G.O."/>
            <person name="Onwere C.G."/>
            <person name="Orozco G."/>
            <person name="Parra A."/>
            <person name="Patel S."/>
            <person name="Patil S."/>
            <person name="Perez A."/>
            <person name="Perez Y."/>
            <person name="Pham C."/>
            <person name="Primus E.L."/>
            <person name="Pu L.-L."/>
            <person name="Puazo M."/>
            <person name="Qin X."/>
            <person name="Quiroz J.B."/>
            <person name="Reese J."/>
            <person name="Richards S."/>
            <person name="Rives C.M."/>
            <person name="Robberts R."/>
            <person name="Ruiz S.J."/>
            <person name="Ruiz M.J."/>
            <person name="Santibanez J."/>
            <person name="Schneider B.W."/>
            <person name="Sisson I."/>
            <person name="Smith M."/>
            <person name="Sodergren E."/>
            <person name="Song X.-Z."/>
            <person name="Song B.B."/>
            <person name="Summersgill H."/>
            <person name="Thelus R."/>
            <person name="Thornton R.D."/>
            <person name="Trejos Z.Y."/>
            <person name="Usmani K."/>
            <person name="Vattathil S."/>
            <person name="Villasana D."/>
            <person name="Walker D.L."/>
            <person name="Wang S."/>
            <person name="Wang K."/>
            <person name="White C.S."/>
            <person name="Williams A.C."/>
            <person name="Williamson J."/>
            <person name="Wilson K."/>
            <person name="Woghiren I.O."/>
            <person name="Woodworth J.R."/>
            <person name="Worley K.C."/>
            <person name="Wright R.A."/>
            <person name="Wu W."/>
            <person name="Young L."/>
            <person name="Zhang L."/>
            <person name="Zhang J."/>
            <person name="Zhu Y."/>
            <person name="Muzny D.M."/>
            <person name="Weinstock G."/>
            <person name="Gibbs R.A."/>
        </authorList>
    </citation>
    <scope>NUCLEOTIDE SEQUENCE [LARGE SCALE GENOMIC DNA]</scope>
    <source>
        <strain evidence="3">LSR1</strain>
    </source>
</reference>
<accession>A0A8R2NRT4</accession>
<keyword evidence="1" id="KW-0175">Coiled coil</keyword>
<dbReference type="KEGG" id="api:107882731"/>
<proteinExistence type="predicted"/>
<dbReference type="RefSeq" id="XP_029346656.1">
    <property type="nucleotide sequence ID" value="XM_029490796.1"/>
</dbReference>